<gene>
    <name evidence="1" type="ORF">SDC9_57853</name>
</gene>
<name>A0A644X6C9_9ZZZZ</name>
<dbReference type="AlphaFoldDB" id="A0A644X6C9"/>
<sequence length="79" mass="8589">MGAVPLEYESLGGFYTVILRDGGEIGHSRIGIVCDEQHTSAALQIGQDLVLFALGNIRGRPDDREAFAILRNGFLSEQI</sequence>
<organism evidence="1">
    <name type="scientific">bioreactor metagenome</name>
    <dbReference type="NCBI Taxonomy" id="1076179"/>
    <lineage>
        <taxon>unclassified sequences</taxon>
        <taxon>metagenomes</taxon>
        <taxon>ecological metagenomes</taxon>
    </lineage>
</organism>
<evidence type="ECO:0000313" key="1">
    <source>
        <dbReference type="EMBL" id="MPM11507.1"/>
    </source>
</evidence>
<reference evidence="1" key="1">
    <citation type="submission" date="2019-08" db="EMBL/GenBank/DDBJ databases">
        <authorList>
            <person name="Kucharzyk K."/>
            <person name="Murdoch R.W."/>
            <person name="Higgins S."/>
            <person name="Loffler F."/>
        </authorList>
    </citation>
    <scope>NUCLEOTIDE SEQUENCE</scope>
</reference>
<proteinExistence type="predicted"/>
<comment type="caution">
    <text evidence="1">The sequence shown here is derived from an EMBL/GenBank/DDBJ whole genome shotgun (WGS) entry which is preliminary data.</text>
</comment>
<accession>A0A644X6C9</accession>
<dbReference type="EMBL" id="VSSQ01001839">
    <property type="protein sequence ID" value="MPM11507.1"/>
    <property type="molecule type" value="Genomic_DNA"/>
</dbReference>
<protein>
    <submittedName>
        <fullName evidence="1">Uncharacterized protein</fullName>
    </submittedName>
</protein>